<comment type="caution">
    <text evidence="4">The sequence shown here is derived from an EMBL/GenBank/DDBJ whole genome shotgun (WGS) entry which is preliminary data.</text>
</comment>
<comment type="similarity">
    <text evidence="1">Belongs to the bacterial solute-binding protein 1 family.</text>
</comment>
<sequence length="460" mass="48833">MGARTRRRLATIGVVALSAVALSGCLQDPDAGGGGAGGGAGQLADNASTDGDKKVTILGAYGGDEQANFEKALAPFEEQTGIQIEYTSDTDFTTTIKTRVAAGDAPDIAFFPQPGGLLELARSGDVQPIDTFLDVGSLEKTLVPGLLDSARLTGDPTGDNAVTGAGRIYGAPMRLANKSLVWYPKKAWDAAGYQVPKTLEELTALSAQIKQTGITPWCMAWNADQATGWVGTDWIEQYVLSLYGPDVYNEWTSHQIPFNDPQITKAFDDFGAIAKTQGEVYGGVQTVINTQVAESMVPAFRQPAECMLERQGSFEISFLPAAIQADLDNEVGVFPFPAAEESAEAPPILGGGDLAALFNGNDEDAIKVMQFLTSDQFGAEWAQAGGWLSPHRTFDASNYPNQTTKDIAEAATSASEVVFDGSDVMPKEVGSGTFWTGMVNWIQGQSSQETTDAIEASWPQ</sequence>
<name>A0A6L7F1T8_9ACTN</name>
<dbReference type="SUPFAM" id="SSF53850">
    <property type="entry name" value="Periplasmic binding protein-like II"/>
    <property type="match status" value="1"/>
</dbReference>
<dbReference type="InterPro" id="IPR006059">
    <property type="entry name" value="SBP"/>
</dbReference>
<feature type="signal peptide" evidence="3">
    <location>
        <begin position="1"/>
        <end position="23"/>
    </location>
</feature>
<keyword evidence="3" id="KW-0732">Signal</keyword>
<evidence type="ECO:0000256" key="1">
    <source>
        <dbReference type="ARBA" id="ARBA00008520"/>
    </source>
</evidence>
<dbReference type="RefSeq" id="WP_160879413.1">
    <property type="nucleotide sequence ID" value="NZ_WUEK01000013.1"/>
</dbReference>
<protein>
    <submittedName>
        <fullName evidence="4">Extracellular solute-binding protein</fullName>
    </submittedName>
</protein>
<dbReference type="Gene3D" id="3.40.190.10">
    <property type="entry name" value="Periplasmic binding protein-like II"/>
    <property type="match status" value="2"/>
</dbReference>
<keyword evidence="2" id="KW-0813">Transport</keyword>
<evidence type="ECO:0000256" key="3">
    <source>
        <dbReference type="SAM" id="SignalP"/>
    </source>
</evidence>
<keyword evidence="5" id="KW-1185">Reference proteome</keyword>
<dbReference type="Proteomes" id="UP000473325">
    <property type="component" value="Unassembled WGS sequence"/>
</dbReference>
<evidence type="ECO:0000313" key="5">
    <source>
        <dbReference type="Proteomes" id="UP000473325"/>
    </source>
</evidence>
<organism evidence="4 5">
    <name type="scientific">Nocardioides flavescens</name>
    <dbReference type="NCBI Taxonomy" id="2691959"/>
    <lineage>
        <taxon>Bacteria</taxon>
        <taxon>Bacillati</taxon>
        <taxon>Actinomycetota</taxon>
        <taxon>Actinomycetes</taxon>
        <taxon>Propionibacteriales</taxon>
        <taxon>Nocardioidaceae</taxon>
        <taxon>Nocardioides</taxon>
    </lineage>
</organism>
<dbReference type="AlphaFoldDB" id="A0A6L7F1T8"/>
<dbReference type="EMBL" id="WUEK01000013">
    <property type="protein sequence ID" value="MXG91475.1"/>
    <property type="molecule type" value="Genomic_DNA"/>
</dbReference>
<dbReference type="InterPro" id="IPR050490">
    <property type="entry name" value="Bact_solute-bd_prot1"/>
</dbReference>
<proteinExistence type="inferred from homology"/>
<evidence type="ECO:0000313" key="4">
    <source>
        <dbReference type="EMBL" id="MXG91475.1"/>
    </source>
</evidence>
<dbReference type="PANTHER" id="PTHR43649:SF29">
    <property type="entry name" value="OSMOPROTECTIVE COMPOUNDS-BINDING PROTEIN GGTB"/>
    <property type="match status" value="1"/>
</dbReference>
<gene>
    <name evidence="4" type="ORF">GRQ65_18165</name>
</gene>
<feature type="chain" id="PRO_5038874728" evidence="3">
    <location>
        <begin position="24"/>
        <end position="460"/>
    </location>
</feature>
<dbReference type="PROSITE" id="PS51257">
    <property type="entry name" value="PROKAR_LIPOPROTEIN"/>
    <property type="match status" value="1"/>
</dbReference>
<dbReference type="PANTHER" id="PTHR43649">
    <property type="entry name" value="ARABINOSE-BINDING PROTEIN-RELATED"/>
    <property type="match status" value="1"/>
</dbReference>
<evidence type="ECO:0000256" key="2">
    <source>
        <dbReference type="ARBA" id="ARBA00022448"/>
    </source>
</evidence>
<reference evidence="4 5" key="1">
    <citation type="submission" date="2019-12" db="EMBL/GenBank/DDBJ databases">
        <authorList>
            <person name="Kun Z."/>
        </authorList>
    </citation>
    <scope>NUCLEOTIDE SEQUENCE [LARGE SCALE GENOMIC DNA]</scope>
    <source>
        <strain evidence="4 5">YIM 123512</strain>
    </source>
</reference>
<dbReference type="Pfam" id="PF01547">
    <property type="entry name" value="SBP_bac_1"/>
    <property type="match status" value="1"/>
</dbReference>
<accession>A0A6L7F1T8</accession>